<evidence type="ECO:0000313" key="1">
    <source>
        <dbReference type="EMBL" id="QDZ74538.1"/>
    </source>
</evidence>
<name>A0A9X7LX32_BACCE</name>
<evidence type="ECO:0000313" key="2">
    <source>
        <dbReference type="Proteomes" id="UP000321735"/>
    </source>
</evidence>
<protein>
    <submittedName>
        <fullName evidence="1">Uncharacterized protein</fullName>
    </submittedName>
</protein>
<dbReference type="RefSeq" id="WP_208743435.1">
    <property type="nucleotide sequence ID" value="NZ_CP031778.1"/>
</dbReference>
<gene>
    <name evidence="1" type="ORF">D0437_16235</name>
</gene>
<dbReference type="Proteomes" id="UP000321735">
    <property type="component" value="Chromosome"/>
</dbReference>
<accession>A0A9X7LX32</accession>
<sequence>MDKSISHDSTRLLRKIDQKMRRIEFVFRNTSRFLIAEEKFEVHQLLLEVSQLLLTLQRNSKMTPLAKELSLQLQNLQEQYNYSFCRGEVTGFLSE</sequence>
<dbReference type="AlphaFoldDB" id="A0A9X7LX32"/>
<proteinExistence type="predicted"/>
<organism evidence="1 2">
    <name type="scientific">Bacillus cereus</name>
    <dbReference type="NCBI Taxonomy" id="1396"/>
    <lineage>
        <taxon>Bacteria</taxon>
        <taxon>Bacillati</taxon>
        <taxon>Bacillota</taxon>
        <taxon>Bacilli</taxon>
        <taxon>Bacillales</taxon>
        <taxon>Bacillaceae</taxon>
        <taxon>Bacillus</taxon>
        <taxon>Bacillus cereus group</taxon>
    </lineage>
</organism>
<dbReference type="EMBL" id="CP031778">
    <property type="protein sequence ID" value="QDZ74538.1"/>
    <property type="molecule type" value="Genomic_DNA"/>
</dbReference>
<reference evidence="1 2" key="1">
    <citation type="journal article" date="2019" name="Ecotoxicol. Environ. Saf.">
        <title>Microbial characterization of heavy metal resistant bacterial strains isolated from an electroplating wastewater treatment plant.</title>
        <authorList>
            <person name="Cai X."/>
            <person name="Zheng X."/>
            <person name="Zhang D."/>
            <person name="Iqbal W."/>
            <person name="Liu C."/>
            <person name="Yang B."/>
            <person name="Zhao X."/>
            <person name="Lu X."/>
            <person name="Mao Y."/>
        </authorList>
    </citation>
    <scope>NUCLEOTIDE SEQUENCE [LARGE SCALE GENOMIC DNA]</scope>
    <source>
        <strain evidence="1 2">Co1-1</strain>
    </source>
</reference>